<evidence type="ECO:0000256" key="3">
    <source>
        <dbReference type="ARBA" id="ARBA00023136"/>
    </source>
</evidence>
<evidence type="ECO:0000256" key="2">
    <source>
        <dbReference type="ARBA" id="ARBA00007293"/>
    </source>
</evidence>
<protein>
    <recommendedName>
        <fullName evidence="10">Autophagy-related protein</fullName>
    </recommendedName>
</protein>
<keyword evidence="4 5" id="KW-0449">Lipoprotein</keyword>
<proteinExistence type="inferred from homology"/>
<name>A0AA39LXK1_9BILA</name>
<evidence type="ECO:0000256" key="4">
    <source>
        <dbReference type="ARBA" id="ARBA00023288"/>
    </source>
</evidence>
<keyword evidence="9" id="KW-1185">Reference proteome</keyword>
<feature type="compositionally biased region" description="Polar residues" evidence="7">
    <location>
        <begin position="44"/>
        <end position="55"/>
    </location>
</feature>
<dbReference type="SUPFAM" id="SSF54236">
    <property type="entry name" value="Ubiquitin-like"/>
    <property type="match status" value="1"/>
</dbReference>
<comment type="similarity">
    <text evidence="2 6">Belongs to the ATG8 family.</text>
</comment>
<evidence type="ECO:0000256" key="7">
    <source>
        <dbReference type="SAM" id="MobiDB-lite"/>
    </source>
</evidence>
<dbReference type="AlphaFoldDB" id="A0AA39LXK1"/>
<dbReference type="InterPro" id="IPR004241">
    <property type="entry name" value="Atg8-like"/>
</dbReference>
<dbReference type="Proteomes" id="UP001175271">
    <property type="component" value="Unassembled WGS sequence"/>
</dbReference>
<evidence type="ECO:0000313" key="9">
    <source>
        <dbReference type="Proteomes" id="UP001175271"/>
    </source>
</evidence>
<dbReference type="EMBL" id="JAUCMV010000003">
    <property type="protein sequence ID" value="KAK0412955.1"/>
    <property type="molecule type" value="Genomic_DNA"/>
</dbReference>
<keyword evidence="6" id="KW-0072">Autophagy</keyword>
<comment type="caution">
    <text evidence="8">The sequence shown here is derived from an EMBL/GenBank/DDBJ whole genome shotgun (WGS) entry which is preliminary data.</text>
</comment>
<dbReference type="PANTHER" id="PTHR10969">
    <property type="entry name" value="MICROTUBULE-ASSOCIATED PROTEINS 1A/1B LIGHT CHAIN 3-RELATED"/>
    <property type="match status" value="1"/>
</dbReference>
<keyword evidence="3" id="KW-0472">Membrane</keyword>
<evidence type="ECO:0000313" key="8">
    <source>
        <dbReference type="EMBL" id="KAK0412955.1"/>
    </source>
</evidence>
<evidence type="ECO:0000256" key="5">
    <source>
        <dbReference type="PIRSR" id="PIRSR604241-50"/>
    </source>
</evidence>
<dbReference type="GO" id="GO:0006914">
    <property type="term" value="P:autophagy"/>
    <property type="evidence" value="ECO:0007669"/>
    <property type="project" value="UniProtKB-KW"/>
</dbReference>
<dbReference type="Gene3D" id="3.10.20.90">
    <property type="entry name" value="Phosphatidylinositol 3-kinase Catalytic Subunit, Chain A, domain 1"/>
    <property type="match status" value="1"/>
</dbReference>
<feature type="lipid moiety-binding region" description="Phosphatidylserine amidated glycine; alternate" evidence="5">
    <location>
        <position position="222"/>
    </location>
</feature>
<feature type="region of interest" description="Disordered" evidence="7">
    <location>
        <begin position="1"/>
        <end position="63"/>
    </location>
</feature>
<dbReference type="Pfam" id="PF02991">
    <property type="entry name" value="ATG8"/>
    <property type="match status" value="1"/>
</dbReference>
<reference evidence="8" key="1">
    <citation type="submission" date="2023-06" db="EMBL/GenBank/DDBJ databases">
        <title>Genomic analysis of the entomopathogenic nematode Steinernema hermaphroditum.</title>
        <authorList>
            <person name="Schwarz E.M."/>
            <person name="Heppert J.K."/>
            <person name="Baniya A."/>
            <person name="Schwartz H.T."/>
            <person name="Tan C.-H."/>
            <person name="Antoshechkin I."/>
            <person name="Sternberg P.W."/>
            <person name="Goodrich-Blair H."/>
            <person name="Dillman A.R."/>
        </authorList>
    </citation>
    <scope>NUCLEOTIDE SEQUENCE</scope>
    <source>
        <strain evidence="8">PS9179</strain>
        <tissue evidence="8">Whole animal</tissue>
    </source>
</reference>
<organism evidence="8 9">
    <name type="scientific">Steinernema hermaphroditum</name>
    <dbReference type="NCBI Taxonomy" id="289476"/>
    <lineage>
        <taxon>Eukaryota</taxon>
        <taxon>Metazoa</taxon>
        <taxon>Ecdysozoa</taxon>
        <taxon>Nematoda</taxon>
        <taxon>Chromadorea</taxon>
        <taxon>Rhabditida</taxon>
        <taxon>Tylenchina</taxon>
        <taxon>Panagrolaimomorpha</taxon>
        <taxon>Strongyloidoidea</taxon>
        <taxon>Steinernematidae</taxon>
        <taxon>Steinernema</taxon>
    </lineage>
</organism>
<evidence type="ECO:0008006" key="10">
    <source>
        <dbReference type="Google" id="ProtNLM"/>
    </source>
</evidence>
<feature type="compositionally biased region" description="Basic and acidic residues" evidence="7">
    <location>
        <begin position="33"/>
        <end position="43"/>
    </location>
</feature>
<gene>
    <name evidence="8" type="ORF">QR680_006506</name>
</gene>
<evidence type="ECO:0000256" key="6">
    <source>
        <dbReference type="RuleBase" id="RU004384"/>
    </source>
</evidence>
<sequence>MSTEARSFVPTPNGPPPPNSDLNHTWILHVRRRDTSQQEEHQSKAPTANAMQSYSHKGPSLPKVRTPGRIAIAHGAHLSPRRPYCPSRIGSIDATKMSSSDKTLLDDNRPFKERFSLDERKKMTEKQARKHPDRIPVIVEKGAKSQLADFESKKLLFPTTATVAKMTVHIREKIKLREDESIFLFVGNSIPPQTQTIGELRDQFVDEDGFLYVTYQEESVYGC</sequence>
<dbReference type="InterPro" id="IPR029071">
    <property type="entry name" value="Ubiquitin-like_domsf"/>
</dbReference>
<dbReference type="GO" id="GO:0016020">
    <property type="term" value="C:membrane"/>
    <property type="evidence" value="ECO:0007669"/>
    <property type="project" value="UniProtKB-SubCell"/>
</dbReference>
<evidence type="ECO:0000256" key="1">
    <source>
        <dbReference type="ARBA" id="ARBA00004370"/>
    </source>
</evidence>
<accession>A0AA39LXK1</accession>
<comment type="subcellular location">
    <subcellularLocation>
        <location evidence="1">Membrane</location>
    </subcellularLocation>
</comment>